<dbReference type="EMBL" id="PUWT01000072">
    <property type="protein sequence ID" value="PQQ22903.1"/>
    <property type="molecule type" value="Genomic_DNA"/>
</dbReference>
<feature type="region of interest" description="Disordered" evidence="1">
    <location>
        <begin position="1"/>
        <end position="30"/>
    </location>
</feature>
<protein>
    <submittedName>
        <fullName evidence="2">Uncharacterized protein</fullName>
    </submittedName>
</protein>
<dbReference type="AlphaFoldDB" id="A0A2S8PVH2"/>
<evidence type="ECO:0000256" key="1">
    <source>
        <dbReference type="SAM" id="MobiDB-lite"/>
    </source>
</evidence>
<accession>A0A2S8PVH2</accession>
<organism evidence="2 3">
    <name type="scientific">Photorhabdus hindustanensis</name>
    <dbReference type="NCBI Taxonomy" id="2918802"/>
    <lineage>
        <taxon>Bacteria</taxon>
        <taxon>Pseudomonadati</taxon>
        <taxon>Pseudomonadota</taxon>
        <taxon>Gammaproteobacteria</taxon>
        <taxon>Enterobacterales</taxon>
        <taxon>Morganellaceae</taxon>
        <taxon>Photorhabdus</taxon>
    </lineage>
</organism>
<reference evidence="2 3" key="1">
    <citation type="submission" date="2018-02" db="EMBL/GenBank/DDBJ databases">
        <title>Five New Genomes of Indian Photorhabdus Isolates TSA.</title>
        <authorList>
            <person name="Dubay B."/>
            <person name="Somvanshi V.S."/>
        </authorList>
    </citation>
    <scope>NUCLEOTIDE SEQUENCE [LARGE SCALE GENOMIC DNA]</scope>
    <source>
        <strain evidence="2 3">H1</strain>
    </source>
</reference>
<keyword evidence="3" id="KW-1185">Reference proteome</keyword>
<proteinExistence type="predicted"/>
<gene>
    <name evidence="2" type="ORF">C6H66_21630</name>
</gene>
<comment type="caution">
    <text evidence="2">The sequence shown here is derived from an EMBL/GenBank/DDBJ whole genome shotgun (WGS) entry which is preliminary data.</text>
</comment>
<name>A0A2S8PVH2_9GAMM</name>
<evidence type="ECO:0000313" key="3">
    <source>
        <dbReference type="Proteomes" id="UP000239550"/>
    </source>
</evidence>
<evidence type="ECO:0000313" key="2">
    <source>
        <dbReference type="EMBL" id="PQQ22903.1"/>
    </source>
</evidence>
<dbReference type="Proteomes" id="UP000239550">
    <property type="component" value="Unassembled WGS sequence"/>
</dbReference>
<sequence>MSSRCEGSGVKQKTCKRLSTDAGHRGRWLRSSDEASVMDVERRGPVVGIVLRVNRTSGRSL</sequence>